<evidence type="ECO:0000313" key="2">
    <source>
        <dbReference type="Proteomes" id="UP000593566"/>
    </source>
</evidence>
<gene>
    <name evidence="1" type="ORF">HO133_005590</name>
</gene>
<dbReference type="RefSeq" id="XP_037148481.1">
    <property type="nucleotide sequence ID" value="XM_037296499.1"/>
</dbReference>
<evidence type="ECO:0000313" key="1">
    <source>
        <dbReference type="EMBL" id="KAF6219046.1"/>
    </source>
</evidence>
<reference evidence="1 2" key="1">
    <citation type="journal article" date="2020" name="Genomics">
        <title>Complete, high-quality genomes from long-read metagenomic sequencing of two wolf lichen thalli reveals enigmatic genome architecture.</title>
        <authorList>
            <person name="McKenzie S.K."/>
            <person name="Walston R.F."/>
            <person name="Allen J.L."/>
        </authorList>
    </citation>
    <scope>NUCLEOTIDE SEQUENCE [LARGE SCALE GENOMIC DNA]</scope>
    <source>
        <strain evidence="1">WasteWater1</strain>
    </source>
</reference>
<keyword evidence="2" id="KW-1185">Reference proteome</keyword>
<dbReference type="GeneID" id="59333996"/>
<name>A0A8H6C9A0_9LECA</name>
<sequence length="168" mass="18984">MEVLNELFPKMGLECRGSIVFIHLACCDGDPNSFEVEHLKSAEPQDRLCSGVVHLWSGLVQRERGGELEYSDPTTMSYRVASAPYVHRIMEHPGIRIVLYRDQDPESVEQTVRPGNWREVGRDTIEAEEHRDRMISRIGPHLYVFEPIAESTAAVPVAGPSAKMQIRV</sequence>
<accession>A0A8H6C9A0</accession>
<organism evidence="1 2">
    <name type="scientific">Letharia lupina</name>
    <dbReference type="NCBI Taxonomy" id="560253"/>
    <lineage>
        <taxon>Eukaryota</taxon>
        <taxon>Fungi</taxon>
        <taxon>Dikarya</taxon>
        <taxon>Ascomycota</taxon>
        <taxon>Pezizomycotina</taxon>
        <taxon>Lecanoromycetes</taxon>
        <taxon>OSLEUM clade</taxon>
        <taxon>Lecanoromycetidae</taxon>
        <taxon>Lecanorales</taxon>
        <taxon>Lecanorineae</taxon>
        <taxon>Parmeliaceae</taxon>
        <taxon>Letharia</taxon>
    </lineage>
</organism>
<dbReference type="Proteomes" id="UP000593566">
    <property type="component" value="Unassembled WGS sequence"/>
</dbReference>
<dbReference type="AlphaFoldDB" id="A0A8H6C9A0"/>
<proteinExistence type="predicted"/>
<comment type="caution">
    <text evidence="1">The sequence shown here is derived from an EMBL/GenBank/DDBJ whole genome shotgun (WGS) entry which is preliminary data.</text>
</comment>
<dbReference type="EMBL" id="JACCJB010000021">
    <property type="protein sequence ID" value="KAF6219046.1"/>
    <property type="molecule type" value="Genomic_DNA"/>
</dbReference>
<protein>
    <submittedName>
        <fullName evidence="1">Uncharacterized protein</fullName>
    </submittedName>
</protein>